<dbReference type="Pfam" id="PF14009">
    <property type="entry name" value="PADRE"/>
    <property type="match status" value="1"/>
</dbReference>
<gene>
    <name evidence="2" type="ORF">J5N97_026551</name>
</gene>
<reference evidence="2" key="1">
    <citation type="submission" date="2021-03" db="EMBL/GenBank/DDBJ databases">
        <authorList>
            <person name="Li Z."/>
            <person name="Yang C."/>
        </authorList>
    </citation>
    <scope>NUCLEOTIDE SEQUENCE</scope>
    <source>
        <strain evidence="2">Dzin_1.0</strain>
        <tissue evidence="2">Leaf</tissue>
    </source>
</reference>
<feature type="compositionally biased region" description="Basic and acidic residues" evidence="1">
    <location>
        <begin position="121"/>
        <end position="136"/>
    </location>
</feature>
<proteinExistence type="predicted"/>
<reference evidence="2" key="2">
    <citation type="journal article" date="2022" name="Hortic Res">
        <title>The genome of Dioscorea zingiberensis sheds light on the biosynthesis, origin and evolution of the medicinally important diosgenin saponins.</title>
        <authorList>
            <person name="Li Y."/>
            <person name="Tan C."/>
            <person name="Li Z."/>
            <person name="Guo J."/>
            <person name="Li S."/>
            <person name="Chen X."/>
            <person name="Wang C."/>
            <person name="Dai X."/>
            <person name="Yang H."/>
            <person name="Song W."/>
            <person name="Hou L."/>
            <person name="Xu J."/>
            <person name="Tong Z."/>
            <person name="Xu A."/>
            <person name="Yuan X."/>
            <person name="Wang W."/>
            <person name="Yang Q."/>
            <person name="Chen L."/>
            <person name="Sun Z."/>
            <person name="Wang K."/>
            <person name="Pan B."/>
            <person name="Chen J."/>
            <person name="Bao Y."/>
            <person name="Liu F."/>
            <person name="Qi X."/>
            <person name="Gang D.R."/>
            <person name="Wen J."/>
            <person name="Li J."/>
        </authorList>
    </citation>
    <scope>NUCLEOTIDE SEQUENCE</scope>
    <source>
        <strain evidence="2">Dzin_1.0</strain>
    </source>
</reference>
<dbReference type="OrthoDB" id="747498at2759"/>
<dbReference type="Proteomes" id="UP001085076">
    <property type="component" value="Miscellaneous, Linkage group lg08"/>
</dbReference>
<dbReference type="PANTHER" id="PTHR33413:SF35">
    <property type="entry name" value="OS09G0381600 PROTEIN"/>
    <property type="match status" value="1"/>
</dbReference>
<evidence type="ECO:0000256" key="1">
    <source>
        <dbReference type="SAM" id="MobiDB-lite"/>
    </source>
</evidence>
<dbReference type="AlphaFoldDB" id="A0A9D5C3E6"/>
<dbReference type="EMBL" id="JAGGNH010000008">
    <property type="protein sequence ID" value="KAJ0965413.1"/>
    <property type="molecule type" value="Genomic_DNA"/>
</dbReference>
<evidence type="ECO:0000313" key="2">
    <source>
        <dbReference type="EMBL" id="KAJ0965413.1"/>
    </source>
</evidence>
<organism evidence="2 3">
    <name type="scientific">Dioscorea zingiberensis</name>
    <dbReference type="NCBI Taxonomy" id="325984"/>
    <lineage>
        <taxon>Eukaryota</taxon>
        <taxon>Viridiplantae</taxon>
        <taxon>Streptophyta</taxon>
        <taxon>Embryophyta</taxon>
        <taxon>Tracheophyta</taxon>
        <taxon>Spermatophyta</taxon>
        <taxon>Magnoliopsida</taxon>
        <taxon>Liliopsida</taxon>
        <taxon>Dioscoreales</taxon>
        <taxon>Dioscoreaceae</taxon>
        <taxon>Dioscorea</taxon>
    </lineage>
</organism>
<evidence type="ECO:0000313" key="3">
    <source>
        <dbReference type="Proteomes" id="UP001085076"/>
    </source>
</evidence>
<name>A0A9D5C3E6_9LILI</name>
<comment type="caution">
    <text evidence="2">The sequence shown here is derived from an EMBL/GenBank/DDBJ whole genome shotgun (WGS) entry which is preliminary data.</text>
</comment>
<feature type="compositionally biased region" description="Low complexity" evidence="1">
    <location>
        <begin position="111"/>
        <end position="120"/>
    </location>
</feature>
<keyword evidence="3" id="KW-1185">Reference proteome</keyword>
<dbReference type="PANTHER" id="PTHR33413">
    <property type="entry name" value="EXPRESSED PROTEIN"/>
    <property type="match status" value="1"/>
</dbReference>
<dbReference type="InterPro" id="IPR025322">
    <property type="entry name" value="PADRE_dom"/>
</dbReference>
<protein>
    <submittedName>
        <fullName evidence="2">Uncharacterized protein</fullName>
    </submittedName>
</protein>
<sequence length="156" mass="17854">MGNCQAAEAATVVIQHPGGRVERQYWPMCAAEVMKSNPGHYVALVTLCFSEDENKQDSSGVRLTRLRILKPKDTLLLGQVYRLISSEEVSRALRERKSEKMRKNHADMIKQQQQQQQQVAEQERERQKSSHSGAKERHWRPSLQSISEVVKADQVT</sequence>
<feature type="region of interest" description="Disordered" evidence="1">
    <location>
        <begin position="94"/>
        <end position="156"/>
    </location>
</feature>
<accession>A0A9D5C3E6</accession>